<dbReference type="OrthoDB" id="434648at2759"/>
<dbReference type="STRING" id="1448320.A0A319DQB6"/>
<dbReference type="EMBL" id="KZ825799">
    <property type="protein sequence ID" value="PYH99796.1"/>
    <property type="molecule type" value="Genomic_DNA"/>
</dbReference>
<keyword evidence="2" id="KW-1185">Reference proteome</keyword>
<dbReference type="VEuPathDB" id="FungiDB:BO71DRAFT_424863"/>
<reference evidence="1 2" key="1">
    <citation type="submission" date="2018-02" db="EMBL/GenBank/DDBJ databases">
        <title>The genomes of Aspergillus section Nigri reveals drivers in fungal speciation.</title>
        <authorList>
            <consortium name="DOE Joint Genome Institute"/>
            <person name="Vesth T.C."/>
            <person name="Nybo J."/>
            <person name="Theobald S."/>
            <person name="Brandl J."/>
            <person name="Frisvad J.C."/>
            <person name="Nielsen K.F."/>
            <person name="Lyhne E.K."/>
            <person name="Kogle M.E."/>
            <person name="Kuo A."/>
            <person name="Riley R."/>
            <person name="Clum A."/>
            <person name="Nolan M."/>
            <person name="Lipzen A."/>
            <person name="Salamov A."/>
            <person name="Henrissat B."/>
            <person name="Wiebenga A."/>
            <person name="De vries R.P."/>
            <person name="Grigoriev I.V."/>
            <person name="Mortensen U.H."/>
            <person name="Andersen M.R."/>
            <person name="Baker S.E."/>
        </authorList>
    </citation>
    <scope>NUCLEOTIDE SEQUENCE [LARGE SCALE GENOMIC DNA]</scope>
    <source>
        <strain evidence="1 2">CBS 707.79</strain>
    </source>
</reference>
<proteinExistence type="predicted"/>
<dbReference type="Proteomes" id="UP000247810">
    <property type="component" value="Unassembled WGS sequence"/>
</dbReference>
<evidence type="ECO:0000313" key="1">
    <source>
        <dbReference type="EMBL" id="PYH99796.1"/>
    </source>
</evidence>
<evidence type="ECO:0000313" key="2">
    <source>
        <dbReference type="Proteomes" id="UP000247810"/>
    </source>
</evidence>
<dbReference type="AlphaFoldDB" id="A0A319DQB6"/>
<protein>
    <submittedName>
        <fullName evidence="1">Uncharacterized protein</fullName>
    </submittedName>
</protein>
<name>A0A319DQB6_9EURO</name>
<accession>A0A319DQB6</accession>
<organism evidence="1 2">
    <name type="scientific">Aspergillus ellipticus CBS 707.79</name>
    <dbReference type="NCBI Taxonomy" id="1448320"/>
    <lineage>
        <taxon>Eukaryota</taxon>
        <taxon>Fungi</taxon>
        <taxon>Dikarya</taxon>
        <taxon>Ascomycota</taxon>
        <taxon>Pezizomycotina</taxon>
        <taxon>Eurotiomycetes</taxon>
        <taxon>Eurotiomycetidae</taxon>
        <taxon>Eurotiales</taxon>
        <taxon>Aspergillaceae</taxon>
        <taxon>Aspergillus</taxon>
        <taxon>Aspergillus subgen. Circumdati</taxon>
    </lineage>
</organism>
<sequence>MSQGLLCETLIEPSLHTRFHREVLNLARSPEWLTTCTLAVTTQSKIGNFQALFCTDADRVDGFDGQTHESLNLILHPKEAIVTQTGDNGAESAVCFDSDDKGSGTPWNLAPEITSFIIKAIGKCKKDATIPVALKFILSTVDGYLARSDFLEQRLDGVKHVISVVDDFCVHGKK</sequence>
<gene>
    <name evidence="1" type="ORF">BO71DRAFT_424863</name>
</gene>